<dbReference type="Proteomes" id="UP000306102">
    <property type="component" value="Unassembled WGS sequence"/>
</dbReference>
<proteinExistence type="predicted"/>
<organism evidence="1 2">
    <name type="scientific">Camellia sinensis var. sinensis</name>
    <name type="common">China tea</name>
    <dbReference type="NCBI Taxonomy" id="542762"/>
    <lineage>
        <taxon>Eukaryota</taxon>
        <taxon>Viridiplantae</taxon>
        <taxon>Streptophyta</taxon>
        <taxon>Embryophyta</taxon>
        <taxon>Tracheophyta</taxon>
        <taxon>Spermatophyta</taxon>
        <taxon>Magnoliopsida</taxon>
        <taxon>eudicotyledons</taxon>
        <taxon>Gunneridae</taxon>
        <taxon>Pentapetalae</taxon>
        <taxon>asterids</taxon>
        <taxon>Ericales</taxon>
        <taxon>Theaceae</taxon>
        <taxon>Camellia</taxon>
    </lineage>
</organism>
<dbReference type="AlphaFoldDB" id="A0A4V3WN29"/>
<keyword evidence="2" id="KW-1185">Reference proteome</keyword>
<comment type="caution">
    <text evidence="1">The sequence shown here is derived from an EMBL/GenBank/DDBJ whole genome shotgun (WGS) entry which is preliminary data.</text>
</comment>
<name>A0A4V3WN29_CAMSN</name>
<evidence type="ECO:0000313" key="1">
    <source>
        <dbReference type="EMBL" id="THG10917.1"/>
    </source>
</evidence>
<dbReference type="STRING" id="542762.A0A4V3WN29"/>
<accession>A0A4V3WN29</accession>
<dbReference type="EMBL" id="SDRB02007596">
    <property type="protein sequence ID" value="THG10917.1"/>
    <property type="molecule type" value="Genomic_DNA"/>
</dbReference>
<sequence>MDGYLVPIIPTENPKPIKRFRWKRSLIELNGKFEPKYRHDISGLLMQSYSEVNSHFCTCISRCGQNAPHEWSFDSKLLNFGRLSSGNGRSCGRVGRTCGGAAVLWCLFCVCCSCGGVRSIVLVVLEFGTSVPGFWDLGIQLRSDFL</sequence>
<evidence type="ECO:0000313" key="2">
    <source>
        <dbReference type="Proteomes" id="UP000306102"/>
    </source>
</evidence>
<gene>
    <name evidence="1" type="ORF">TEA_028980</name>
</gene>
<protein>
    <submittedName>
        <fullName evidence="1">Uncharacterized protein</fullName>
    </submittedName>
</protein>
<reference evidence="1 2" key="1">
    <citation type="journal article" date="2018" name="Proc. Natl. Acad. Sci. U.S.A.">
        <title>Draft genome sequence of Camellia sinensis var. sinensis provides insights into the evolution of the tea genome and tea quality.</title>
        <authorList>
            <person name="Wei C."/>
            <person name="Yang H."/>
            <person name="Wang S."/>
            <person name="Zhao J."/>
            <person name="Liu C."/>
            <person name="Gao L."/>
            <person name="Xia E."/>
            <person name="Lu Y."/>
            <person name="Tai Y."/>
            <person name="She G."/>
            <person name="Sun J."/>
            <person name="Cao H."/>
            <person name="Tong W."/>
            <person name="Gao Q."/>
            <person name="Li Y."/>
            <person name="Deng W."/>
            <person name="Jiang X."/>
            <person name="Wang W."/>
            <person name="Chen Q."/>
            <person name="Zhang S."/>
            <person name="Li H."/>
            <person name="Wu J."/>
            <person name="Wang P."/>
            <person name="Li P."/>
            <person name="Shi C."/>
            <person name="Zheng F."/>
            <person name="Jian J."/>
            <person name="Huang B."/>
            <person name="Shan D."/>
            <person name="Shi M."/>
            <person name="Fang C."/>
            <person name="Yue Y."/>
            <person name="Li F."/>
            <person name="Li D."/>
            <person name="Wei S."/>
            <person name="Han B."/>
            <person name="Jiang C."/>
            <person name="Yin Y."/>
            <person name="Xia T."/>
            <person name="Zhang Z."/>
            <person name="Bennetzen J.L."/>
            <person name="Zhao S."/>
            <person name="Wan X."/>
        </authorList>
    </citation>
    <scope>NUCLEOTIDE SEQUENCE [LARGE SCALE GENOMIC DNA]</scope>
    <source>
        <strain evidence="2">cv. Shuchazao</strain>
        <tissue evidence="1">Leaf</tissue>
    </source>
</reference>